<comment type="cofactor">
    <cofactor evidence="1">
        <name>Mn(2+)</name>
        <dbReference type="ChEBI" id="CHEBI:29035"/>
    </cofactor>
</comment>
<dbReference type="Pfam" id="PF00557">
    <property type="entry name" value="Peptidase_M24"/>
    <property type="match status" value="1"/>
</dbReference>
<comment type="caution">
    <text evidence="7">The sequence shown here is derived from an EMBL/GenBank/DDBJ whole genome shotgun (WGS) entry which is preliminary data.</text>
</comment>
<dbReference type="InterPro" id="IPR029149">
    <property type="entry name" value="Creatin/AminoP/Spt16_N"/>
</dbReference>
<keyword evidence="3" id="KW-0479">Metal-binding</keyword>
<keyword evidence="8" id="KW-1185">Reference proteome</keyword>
<accession>A0ABD2Q3R8</accession>
<dbReference type="InterPro" id="IPR036005">
    <property type="entry name" value="Creatinase/aminopeptidase-like"/>
</dbReference>
<dbReference type="InterPro" id="IPR052433">
    <property type="entry name" value="X-Pro_dipept-like"/>
</dbReference>
<dbReference type="PANTHER" id="PTHR43226:SF4">
    <property type="entry name" value="XAA-PRO AMINOPEPTIDASE 3"/>
    <property type="match status" value="1"/>
</dbReference>
<dbReference type="SUPFAM" id="SSF55920">
    <property type="entry name" value="Creatinase/aminopeptidase"/>
    <property type="match status" value="1"/>
</dbReference>
<evidence type="ECO:0000256" key="2">
    <source>
        <dbReference type="ARBA" id="ARBA00008766"/>
    </source>
</evidence>
<dbReference type="EMBL" id="JBJKFK010001054">
    <property type="protein sequence ID" value="KAL3314254.1"/>
    <property type="molecule type" value="Genomic_DNA"/>
</dbReference>
<keyword evidence="4" id="KW-0378">Hydrolase</keyword>
<comment type="similarity">
    <text evidence="2">Belongs to the peptidase M24B family.</text>
</comment>
<dbReference type="SUPFAM" id="SSF53092">
    <property type="entry name" value="Creatinase/prolidase N-terminal domain"/>
    <property type="match status" value="1"/>
</dbReference>
<dbReference type="InterPro" id="IPR000994">
    <property type="entry name" value="Pept_M24"/>
</dbReference>
<evidence type="ECO:0000313" key="7">
    <source>
        <dbReference type="EMBL" id="KAL3314254.1"/>
    </source>
</evidence>
<evidence type="ECO:0000256" key="1">
    <source>
        <dbReference type="ARBA" id="ARBA00001936"/>
    </source>
</evidence>
<evidence type="ECO:0000259" key="6">
    <source>
        <dbReference type="SMART" id="SM01011"/>
    </source>
</evidence>
<dbReference type="Pfam" id="PF05195">
    <property type="entry name" value="AMP_N"/>
    <property type="match status" value="1"/>
</dbReference>
<protein>
    <submittedName>
        <fullName evidence="7">Xaa-Pro aminopeptidase 3</fullName>
    </submittedName>
</protein>
<evidence type="ECO:0000256" key="4">
    <source>
        <dbReference type="ARBA" id="ARBA00022801"/>
    </source>
</evidence>
<dbReference type="InterPro" id="IPR007865">
    <property type="entry name" value="Aminopep_P_N"/>
</dbReference>
<dbReference type="GO" id="GO:0004177">
    <property type="term" value="F:aminopeptidase activity"/>
    <property type="evidence" value="ECO:0007669"/>
    <property type="project" value="UniProtKB-KW"/>
</dbReference>
<dbReference type="PANTHER" id="PTHR43226">
    <property type="entry name" value="XAA-PRO AMINOPEPTIDASE 3"/>
    <property type="match status" value="1"/>
</dbReference>
<dbReference type="Gene3D" id="3.40.350.10">
    <property type="entry name" value="Creatinase/prolidase N-terminal domain"/>
    <property type="match status" value="1"/>
</dbReference>
<dbReference type="GO" id="GO:0046872">
    <property type="term" value="F:metal ion binding"/>
    <property type="evidence" value="ECO:0007669"/>
    <property type="project" value="UniProtKB-KW"/>
</dbReference>
<proteinExistence type="inferred from homology"/>
<sequence>MNKFANCRLIAELIKHKRFSTLKHSFLENTAIKVSVKELQDRRNALCTSLIAKTKEEGKFDRILLLIYSSQPKFKTHHVPYKFIANSHFHYLTGITCPKSIYVCDVDLTKSNISHTLFIDQHDEFQQLWEGPSISLNDAQQVSGVDEVIPRNKLKDYFFDFSSKSFNSTLFWKGHLRNYFDPDPSFGVDHEADSWIEQSSNSANSKIKLADPHPLIDELRLKKSPYELECLKRAAEITSEYFTHIMRLPTETLLSESSIANEIEYRARASGCELAYPPVVAGGSRANIIHYLDANNFNQESDLILVDSGCKFNGYMADITRTWPISKKYSQPQRILQQILVQIQKECEQIVSPDVSLDDVYKFMLSRIIHHLVAEKIIPQPDSPLRTAFQICPHHVGHYLGLDIHDSPSVSYQRKMQAGFVFPLEPGIYFPLVDSKQRVNNVAKEFRGLALRLEDDYYMDERGNAVKLCDRLPSDAFEIEAFIQ</sequence>
<dbReference type="AlphaFoldDB" id="A0ABD2Q3R8"/>
<organism evidence="7 8">
    <name type="scientific">Cichlidogyrus casuarinus</name>
    <dbReference type="NCBI Taxonomy" id="1844966"/>
    <lineage>
        <taxon>Eukaryota</taxon>
        <taxon>Metazoa</taxon>
        <taxon>Spiralia</taxon>
        <taxon>Lophotrochozoa</taxon>
        <taxon>Platyhelminthes</taxon>
        <taxon>Monogenea</taxon>
        <taxon>Monopisthocotylea</taxon>
        <taxon>Dactylogyridea</taxon>
        <taxon>Ancyrocephalidae</taxon>
        <taxon>Cichlidogyrus</taxon>
    </lineage>
</organism>
<feature type="domain" description="Aminopeptidase P N-terminal" evidence="6">
    <location>
        <begin position="34"/>
        <end position="189"/>
    </location>
</feature>
<dbReference type="Proteomes" id="UP001626550">
    <property type="component" value="Unassembled WGS sequence"/>
</dbReference>
<gene>
    <name evidence="7" type="primary">XPNPEP3</name>
    <name evidence="7" type="ORF">Ciccas_007129</name>
</gene>
<dbReference type="SMART" id="SM01011">
    <property type="entry name" value="AMP_N"/>
    <property type="match status" value="1"/>
</dbReference>
<evidence type="ECO:0000313" key="8">
    <source>
        <dbReference type="Proteomes" id="UP001626550"/>
    </source>
</evidence>
<dbReference type="Gene3D" id="3.90.230.10">
    <property type="entry name" value="Creatinase/methionine aminopeptidase superfamily"/>
    <property type="match status" value="1"/>
</dbReference>
<keyword evidence="5" id="KW-0464">Manganese</keyword>
<keyword evidence="7" id="KW-0031">Aminopeptidase</keyword>
<evidence type="ECO:0000256" key="5">
    <source>
        <dbReference type="ARBA" id="ARBA00023211"/>
    </source>
</evidence>
<reference evidence="7 8" key="1">
    <citation type="submission" date="2024-11" db="EMBL/GenBank/DDBJ databases">
        <title>Adaptive evolution of stress response genes in parasites aligns with host niche diversity.</title>
        <authorList>
            <person name="Hahn C."/>
            <person name="Resl P."/>
        </authorList>
    </citation>
    <scope>NUCLEOTIDE SEQUENCE [LARGE SCALE GENOMIC DNA]</scope>
    <source>
        <strain evidence="7">EGGRZ-B1_66</strain>
        <tissue evidence="7">Body</tissue>
    </source>
</reference>
<evidence type="ECO:0000256" key="3">
    <source>
        <dbReference type="ARBA" id="ARBA00022723"/>
    </source>
</evidence>
<name>A0ABD2Q3R8_9PLAT</name>
<keyword evidence="7" id="KW-0645">Protease</keyword>